<reference evidence="12 13" key="1">
    <citation type="journal article" date="2006" name="Proc. Natl. Acad. Sci. U.S.A.">
        <title>Genomic analysis of the uncultivated marine crenarchaeote Cenarchaeum symbiosum.</title>
        <authorList>
            <person name="Hallam S.J."/>
            <person name="Konstantinidis K.T."/>
            <person name="Putnam N."/>
            <person name="Schleper C."/>
            <person name="Watanabe Y."/>
            <person name="Sugahara J."/>
            <person name="Preston C."/>
            <person name="de la Torre J."/>
            <person name="Richardson P.M."/>
            <person name="DeLong E.F."/>
        </authorList>
    </citation>
    <scope>NUCLEOTIDE SEQUENCE [LARGE SCALE GENOMIC DNA]</scope>
    <source>
        <strain evidence="13">A</strain>
    </source>
</reference>
<comment type="similarity">
    <text evidence="4 11">Belongs to the CobD/CbiB family.</text>
</comment>
<dbReference type="AlphaFoldDB" id="A0RZ33"/>
<feature type="transmembrane region" description="Helical" evidence="11">
    <location>
        <begin position="52"/>
        <end position="73"/>
    </location>
</feature>
<dbReference type="NCBIfam" id="NF002281">
    <property type="entry name" value="PRK01209.2-5"/>
    <property type="match status" value="1"/>
</dbReference>
<dbReference type="HAMAP" id="MF_00024">
    <property type="entry name" value="CobD_CbiB"/>
    <property type="match status" value="1"/>
</dbReference>
<dbReference type="PANTHER" id="PTHR34308:SF1">
    <property type="entry name" value="COBALAMIN BIOSYNTHESIS PROTEIN CBIB"/>
    <property type="match status" value="1"/>
</dbReference>
<evidence type="ECO:0000256" key="4">
    <source>
        <dbReference type="ARBA" id="ARBA00006263"/>
    </source>
</evidence>
<feature type="transmembrane region" description="Helical" evidence="11">
    <location>
        <begin position="296"/>
        <end position="318"/>
    </location>
</feature>
<dbReference type="GO" id="GO:0048472">
    <property type="term" value="F:threonine-phosphate decarboxylase activity"/>
    <property type="evidence" value="ECO:0007669"/>
    <property type="project" value="InterPro"/>
</dbReference>
<dbReference type="Proteomes" id="UP000000758">
    <property type="component" value="Chromosome"/>
</dbReference>
<keyword evidence="13" id="KW-1185">Reference proteome</keyword>
<comment type="function">
    <text evidence="1 11">Converts cobyric acid to cobinamide by the addition of aminopropanol on the F carboxylic group.</text>
</comment>
<keyword evidence="12" id="KW-0436">Ligase</keyword>
<organism evidence="12 13">
    <name type="scientific">Cenarchaeum symbiosum (strain A)</name>
    <dbReference type="NCBI Taxonomy" id="414004"/>
    <lineage>
        <taxon>Archaea</taxon>
        <taxon>Nitrososphaerota</taxon>
        <taxon>Candidatus Cenarchaeales</taxon>
        <taxon>Candidatus Cenarchaeaceae</taxon>
        <taxon>Candidatus Cenarchaeum</taxon>
    </lineage>
</organism>
<evidence type="ECO:0000256" key="3">
    <source>
        <dbReference type="ARBA" id="ARBA00004953"/>
    </source>
</evidence>
<keyword evidence="9 11" id="KW-1133">Transmembrane helix</keyword>
<evidence type="ECO:0000256" key="9">
    <source>
        <dbReference type="ARBA" id="ARBA00022989"/>
    </source>
</evidence>
<dbReference type="PATRIC" id="fig|414004.10.peg.1828"/>
<keyword evidence="7 11" id="KW-0169">Cobalamin biosynthesis</keyword>
<dbReference type="Pfam" id="PF03186">
    <property type="entry name" value="CobD_Cbib"/>
    <property type="match status" value="1"/>
</dbReference>
<keyword evidence="8 11" id="KW-0812">Transmembrane</keyword>
<evidence type="ECO:0000313" key="12">
    <source>
        <dbReference type="EMBL" id="ABK78600.1"/>
    </source>
</evidence>
<dbReference type="STRING" id="414004.CENSYa_1996"/>
<dbReference type="EnsemblBacteria" id="ABK78600">
    <property type="protein sequence ID" value="ABK78600"/>
    <property type="gene ID" value="CENSYa_1996"/>
</dbReference>
<evidence type="ECO:0000256" key="8">
    <source>
        <dbReference type="ARBA" id="ARBA00022692"/>
    </source>
</evidence>
<protein>
    <recommendedName>
        <fullName evidence="5 11">Probable cobalamin biosynthesis protein CobD</fullName>
    </recommendedName>
</protein>
<sequence>MIEPLLALAIAISLDMAAGDPRSALHPTAWTGRLIGRIIPYGKTGSAASEKIWGALFVTGVTALVVLCIAGFYMGVGLLAALPAAVLSVAAGAVLLKSTIAIRGMERHALDVLRPLEEGNIGAARERLSMIVKRDTSNLDRRRILSGVLESVSENTVDGVTGPLFYFGIFGLFGAFVYRTVNTFDSMIGYRSGMFRNLGWFAAYSDRILNYLPARLTALVMVIASFLLRNDWRGSYRAILRDSSRTESPNAGYPMAALAGALGTALEKPGHYTIGDGAEPDISHVRSSISIMKATCLLFCALVTAPMVAVLSYIGWWIHV</sequence>
<gene>
    <name evidence="11" type="primary">cobD</name>
    <name evidence="12" type="ordered locus">CENSYa_1996</name>
</gene>
<evidence type="ECO:0000256" key="2">
    <source>
        <dbReference type="ARBA" id="ARBA00004651"/>
    </source>
</evidence>
<name>A0RZ33_CENSY</name>
<comment type="pathway">
    <text evidence="3 11">Cofactor biosynthesis; adenosylcobalamin biosynthesis.</text>
</comment>
<keyword evidence="6 11" id="KW-1003">Cell membrane</keyword>
<evidence type="ECO:0000256" key="11">
    <source>
        <dbReference type="HAMAP-Rule" id="MF_00024"/>
    </source>
</evidence>
<dbReference type="EMBL" id="DP000238">
    <property type="protein sequence ID" value="ABK78600.1"/>
    <property type="molecule type" value="Genomic_DNA"/>
</dbReference>
<dbReference type="UniPathway" id="UPA00148"/>
<dbReference type="GO" id="GO:0009236">
    <property type="term" value="P:cobalamin biosynthetic process"/>
    <property type="evidence" value="ECO:0007669"/>
    <property type="project" value="UniProtKB-UniRule"/>
</dbReference>
<proteinExistence type="inferred from homology"/>
<comment type="subcellular location">
    <subcellularLocation>
        <location evidence="2 11">Cell membrane</location>
        <topology evidence="2 11">Multi-pass membrane protein</topology>
    </subcellularLocation>
</comment>
<feature type="transmembrane region" description="Helical" evidence="11">
    <location>
        <begin position="164"/>
        <end position="181"/>
    </location>
</feature>
<dbReference type="GO" id="GO:0016874">
    <property type="term" value="F:ligase activity"/>
    <property type="evidence" value="ECO:0007669"/>
    <property type="project" value="UniProtKB-KW"/>
</dbReference>
<dbReference type="HOGENOM" id="CLU_054212_0_0_2"/>
<evidence type="ECO:0000256" key="1">
    <source>
        <dbReference type="ARBA" id="ARBA00003384"/>
    </source>
</evidence>
<evidence type="ECO:0000256" key="5">
    <source>
        <dbReference type="ARBA" id="ARBA00016185"/>
    </source>
</evidence>
<dbReference type="NCBIfam" id="TIGR00380">
    <property type="entry name" value="cobal_cbiB"/>
    <property type="match status" value="1"/>
</dbReference>
<keyword evidence="10 11" id="KW-0472">Membrane</keyword>
<feature type="transmembrane region" description="Helical" evidence="11">
    <location>
        <begin position="80"/>
        <end position="102"/>
    </location>
</feature>
<dbReference type="InterPro" id="IPR004485">
    <property type="entry name" value="Cobalamin_biosynth_CobD/CbiB"/>
</dbReference>
<accession>A0RZ33</accession>
<dbReference type="KEGG" id="csy:CENSYa_1996"/>
<dbReference type="PANTHER" id="PTHR34308">
    <property type="entry name" value="COBALAMIN BIOSYNTHESIS PROTEIN CBIB"/>
    <property type="match status" value="1"/>
</dbReference>
<evidence type="ECO:0000256" key="7">
    <source>
        <dbReference type="ARBA" id="ARBA00022573"/>
    </source>
</evidence>
<evidence type="ECO:0000256" key="6">
    <source>
        <dbReference type="ARBA" id="ARBA00022475"/>
    </source>
</evidence>
<dbReference type="GO" id="GO:0005886">
    <property type="term" value="C:plasma membrane"/>
    <property type="evidence" value="ECO:0007669"/>
    <property type="project" value="UniProtKB-SubCell"/>
</dbReference>
<evidence type="ECO:0000256" key="10">
    <source>
        <dbReference type="ARBA" id="ARBA00023136"/>
    </source>
</evidence>
<feature type="transmembrane region" description="Helical" evidence="11">
    <location>
        <begin position="211"/>
        <end position="228"/>
    </location>
</feature>
<evidence type="ECO:0000313" key="13">
    <source>
        <dbReference type="Proteomes" id="UP000000758"/>
    </source>
</evidence>
<dbReference type="GO" id="GO:0015420">
    <property type="term" value="F:ABC-type vitamin B12 transporter activity"/>
    <property type="evidence" value="ECO:0007669"/>
    <property type="project" value="UniProtKB-UniRule"/>
</dbReference>